<dbReference type="PANTHER" id="PTHR31339:SF9">
    <property type="entry name" value="PLASMIN AND FIBRONECTIN-BINDING PROTEIN A"/>
    <property type="match status" value="1"/>
</dbReference>
<dbReference type="InterPro" id="IPR051801">
    <property type="entry name" value="GH28_Enzymes"/>
</dbReference>
<sequence>MKIISIILLLVSLNSFAQQKESIPNYKWMKEVGAKTFPNSEKLFLANDYGAVGDAVEMNTEAIQKAINAAEDAGGGIVSFEPGIYLTGSIFIGDNVNFHIPKGTMLLGSQELKDYKLIDTRVAGLEMEWPAALVNIIGKNNAAITGVGTIHGKGKVFWDKYWKMRKEYEPKGLRWIVDYDCKRPRGILVSDSKDITIDGIVLYQSGFWSLHILYSSHVTVNDMVISNNIEGHGPSTDGIDIDSSDFILVQNSTINCNDDNFCLKAGRDADGLRVNRPCEYIVIRDCYAGIGAGLFTCGSETSGSIRNVVAYNLTAENTTYGLRFKSATNRGGTVEDIHLSNITMKSVRFPLSVDLNWNPSYSYSTLPEGYNADEVPVHWNKMLEPVDPKDGLPKFKNITFSDLTAEGAEVCIRVGGIKKSTIDNFIFENVSISGEKSGFIKHAKNWETNTLTINALDDPQLENNKKVKIEYVNLVNQATTK</sequence>
<dbReference type="InterPro" id="IPR000743">
    <property type="entry name" value="Glyco_hydro_28"/>
</dbReference>
<reference evidence="6 7" key="1">
    <citation type="journal article" date="2015" name="Int. J. Syst. Evol. Microbiol.">
        <title>Carboxylicivirga linearis sp. nov., isolated from a sea cucumber culture pond.</title>
        <authorList>
            <person name="Wang F.Q."/>
            <person name="Zhou Y.X."/>
            <person name="Lin X.Z."/>
            <person name="Chen G.J."/>
            <person name="Du Z.J."/>
        </authorList>
    </citation>
    <scope>NUCLEOTIDE SEQUENCE [LARGE SCALE GENOMIC DNA]</scope>
    <source>
        <strain evidence="6 7">FB218</strain>
    </source>
</reference>
<dbReference type="RefSeq" id="WP_212215318.1">
    <property type="nucleotide sequence ID" value="NZ_JAGUCO010000003.1"/>
</dbReference>
<feature type="chain" id="PRO_5046111117" evidence="5">
    <location>
        <begin position="18"/>
        <end position="481"/>
    </location>
</feature>
<organism evidence="6 7">
    <name type="scientific">Carboxylicivirga linearis</name>
    <dbReference type="NCBI Taxonomy" id="1628157"/>
    <lineage>
        <taxon>Bacteria</taxon>
        <taxon>Pseudomonadati</taxon>
        <taxon>Bacteroidota</taxon>
        <taxon>Bacteroidia</taxon>
        <taxon>Marinilabiliales</taxon>
        <taxon>Marinilabiliaceae</taxon>
        <taxon>Carboxylicivirga</taxon>
    </lineage>
</organism>
<dbReference type="EMBL" id="JAGUCO010000003">
    <property type="protein sequence ID" value="MBS2098078.1"/>
    <property type="molecule type" value="Genomic_DNA"/>
</dbReference>
<dbReference type="Pfam" id="PF00295">
    <property type="entry name" value="Glyco_hydro_28"/>
    <property type="match status" value="1"/>
</dbReference>
<evidence type="ECO:0000256" key="1">
    <source>
        <dbReference type="ARBA" id="ARBA00008834"/>
    </source>
</evidence>
<dbReference type="InterPro" id="IPR006626">
    <property type="entry name" value="PbH1"/>
</dbReference>
<evidence type="ECO:0000256" key="3">
    <source>
        <dbReference type="ARBA" id="ARBA00023295"/>
    </source>
</evidence>
<proteinExistence type="inferred from homology"/>
<keyword evidence="7" id="KW-1185">Reference proteome</keyword>
<evidence type="ECO:0000313" key="7">
    <source>
        <dbReference type="Proteomes" id="UP000708576"/>
    </source>
</evidence>
<keyword evidence="3 4" id="KW-0326">Glycosidase</keyword>
<name>A0ABS5JTC6_9BACT</name>
<gene>
    <name evidence="6" type="ORF">KEM10_07280</name>
</gene>
<accession>A0ABS5JTC6</accession>
<keyword evidence="2 4" id="KW-0378">Hydrolase</keyword>
<dbReference type="SMART" id="SM00710">
    <property type="entry name" value="PbH1"/>
    <property type="match status" value="4"/>
</dbReference>
<comment type="similarity">
    <text evidence="1 4">Belongs to the glycosyl hydrolase 28 family.</text>
</comment>
<dbReference type="Proteomes" id="UP000708576">
    <property type="component" value="Unassembled WGS sequence"/>
</dbReference>
<evidence type="ECO:0000313" key="6">
    <source>
        <dbReference type="EMBL" id="MBS2098078.1"/>
    </source>
</evidence>
<dbReference type="PANTHER" id="PTHR31339">
    <property type="entry name" value="PECTIN LYASE-RELATED"/>
    <property type="match status" value="1"/>
</dbReference>
<comment type="caution">
    <text evidence="6">The sequence shown here is derived from an EMBL/GenBank/DDBJ whole genome shotgun (WGS) entry which is preliminary data.</text>
</comment>
<keyword evidence="5" id="KW-0732">Signal</keyword>
<dbReference type="Gene3D" id="2.160.20.10">
    <property type="entry name" value="Single-stranded right-handed beta-helix, Pectin lyase-like"/>
    <property type="match status" value="1"/>
</dbReference>
<dbReference type="SUPFAM" id="SSF51126">
    <property type="entry name" value="Pectin lyase-like"/>
    <property type="match status" value="1"/>
</dbReference>
<evidence type="ECO:0000256" key="5">
    <source>
        <dbReference type="SAM" id="SignalP"/>
    </source>
</evidence>
<evidence type="ECO:0000256" key="2">
    <source>
        <dbReference type="ARBA" id="ARBA00022801"/>
    </source>
</evidence>
<protein>
    <submittedName>
        <fullName evidence="6">Right-handed parallel beta-helix repeat-containing protein</fullName>
    </submittedName>
</protein>
<dbReference type="InterPro" id="IPR011050">
    <property type="entry name" value="Pectin_lyase_fold/virulence"/>
</dbReference>
<dbReference type="InterPro" id="IPR012334">
    <property type="entry name" value="Pectin_lyas_fold"/>
</dbReference>
<evidence type="ECO:0000256" key="4">
    <source>
        <dbReference type="RuleBase" id="RU361169"/>
    </source>
</evidence>
<feature type="signal peptide" evidence="5">
    <location>
        <begin position="1"/>
        <end position="17"/>
    </location>
</feature>